<protein>
    <recommendedName>
        <fullName evidence="5">Transmembrane protein</fullName>
    </recommendedName>
</protein>
<evidence type="ECO:0000256" key="1">
    <source>
        <dbReference type="SAM" id="Phobius"/>
    </source>
</evidence>
<dbReference type="InterPro" id="IPR019088">
    <property type="entry name" value="CHP02186-rel_TM"/>
</dbReference>
<keyword evidence="2" id="KW-0732">Signal</keyword>
<keyword evidence="1" id="KW-1133">Transmembrane helix</keyword>
<evidence type="ECO:0000256" key="2">
    <source>
        <dbReference type="SAM" id="SignalP"/>
    </source>
</evidence>
<keyword evidence="1" id="KW-0812">Transmembrane</keyword>
<dbReference type="Pfam" id="PF09608">
    <property type="entry name" value="Alph_Pro_TM"/>
    <property type="match status" value="1"/>
</dbReference>
<feature type="transmembrane region" description="Helical" evidence="1">
    <location>
        <begin position="228"/>
        <end position="249"/>
    </location>
</feature>
<evidence type="ECO:0000313" key="4">
    <source>
        <dbReference type="Proteomes" id="UP000596977"/>
    </source>
</evidence>
<dbReference type="OrthoDB" id="9815212at2"/>
<reference evidence="3 4" key="1">
    <citation type="journal article" date="2014" name="Int. J. Syst. Evol. Microbiol.">
        <title>Complete genome sequence of Corynebacterium casei LMG S-19264T (=DSM 44701T), isolated from a smear-ripened cheese.</title>
        <authorList>
            <consortium name="US DOE Joint Genome Institute (JGI-PGF)"/>
            <person name="Walter F."/>
            <person name="Albersmeier A."/>
            <person name="Kalinowski J."/>
            <person name="Ruckert C."/>
        </authorList>
    </citation>
    <scope>NUCLEOTIDE SEQUENCE [LARGE SCALE GENOMIC DNA]</scope>
    <source>
        <strain evidence="3 4">CGMCC 1.15896</strain>
    </source>
</reference>
<dbReference type="RefSeq" id="WP_127071551.1">
    <property type="nucleotide sequence ID" value="NZ_BMKB01000008.1"/>
</dbReference>
<evidence type="ECO:0000313" key="3">
    <source>
        <dbReference type="EMBL" id="GGA62083.1"/>
    </source>
</evidence>
<accession>A0A916RLT2</accession>
<sequence>MSLLRVILIAMATLLLATGQGAAQGVVFANSDPLVTIHSNFTGQAVTLFGNIEPSGIADPAAPMDVIVLVRGPASDRIVRVQERQFGIMLNTAYAVYRRLPGYFAVLSSRPIEEIVEPEILADPRMSLSGIANQAMQQGNAGRFTPELVRLMRNSGLFTHNPRGVSFLSPTTFAARVVLPAAVPNGTFVAHALVVQNGEITAQATSRFIVRTEGFERFLANAARNHPFLYGLAAIAIAIGTGWLGGVLFRR</sequence>
<dbReference type="EMBL" id="BMKB01000008">
    <property type="protein sequence ID" value="GGA62083.1"/>
    <property type="molecule type" value="Genomic_DNA"/>
</dbReference>
<name>A0A916RLT2_9HYPH</name>
<dbReference type="Proteomes" id="UP000596977">
    <property type="component" value="Unassembled WGS sequence"/>
</dbReference>
<feature type="chain" id="PRO_5036880181" description="Transmembrane protein" evidence="2">
    <location>
        <begin position="23"/>
        <end position="251"/>
    </location>
</feature>
<comment type="caution">
    <text evidence="3">The sequence shown here is derived from an EMBL/GenBank/DDBJ whole genome shotgun (WGS) entry which is preliminary data.</text>
</comment>
<keyword evidence="1" id="KW-0472">Membrane</keyword>
<proteinExistence type="predicted"/>
<keyword evidence="4" id="KW-1185">Reference proteome</keyword>
<evidence type="ECO:0008006" key="5">
    <source>
        <dbReference type="Google" id="ProtNLM"/>
    </source>
</evidence>
<gene>
    <name evidence="3" type="ORF">GCM10011499_35520</name>
</gene>
<organism evidence="3 4">
    <name type="scientific">Pelagibacterium lentulum</name>
    <dbReference type="NCBI Taxonomy" id="2029865"/>
    <lineage>
        <taxon>Bacteria</taxon>
        <taxon>Pseudomonadati</taxon>
        <taxon>Pseudomonadota</taxon>
        <taxon>Alphaproteobacteria</taxon>
        <taxon>Hyphomicrobiales</taxon>
        <taxon>Devosiaceae</taxon>
        <taxon>Pelagibacterium</taxon>
    </lineage>
</organism>
<feature type="signal peptide" evidence="2">
    <location>
        <begin position="1"/>
        <end position="22"/>
    </location>
</feature>
<dbReference type="AlphaFoldDB" id="A0A916RLT2"/>